<dbReference type="EMBL" id="WNCL01000093">
    <property type="protein sequence ID" value="MTU44513.1"/>
    <property type="molecule type" value="Genomic_DNA"/>
</dbReference>
<dbReference type="PANTHER" id="PTHR30506">
    <property type="entry name" value="INNER MEMBRANE PROTEIN"/>
    <property type="match status" value="1"/>
</dbReference>
<comment type="subcellular location">
    <subcellularLocation>
        <location evidence="1">Cell membrane</location>
        <topology evidence="1">Multi-pass membrane protein</topology>
    </subcellularLocation>
</comment>
<evidence type="ECO:0000256" key="6">
    <source>
        <dbReference type="ARBA" id="ARBA00023136"/>
    </source>
</evidence>
<dbReference type="AlphaFoldDB" id="A0A6I3S3B5"/>
<evidence type="ECO:0000256" key="1">
    <source>
        <dbReference type="ARBA" id="ARBA00004651"/>
    </source>
</evidence>
<dbReference type="RefSeq" id="WP_039896328.1">
    <property type="nucleotide sequence ID" value="NZ_CAKVUT010000016.1"/>
</dbReference>
<gene>
    <name evidence="8" type="ORF">GMD42_13195</name>
</gene>
<organism evidence="8 9">
    <name type="scientific">Parasutterella excrementihominis</name>
    <dbReference type="NCBI Taxonomy" id="487175"/>
    <lineage>
        <taxon>Bacteria</taxon>
        <taxon>Pseudomonadati</taxon>
        <taxon>Pseudomonadota</taxon>
        <taxon>Betaproteobacteria</taxon>
        <taxon>Burkholderiales</taxon>
        <taxon>Sutterellaceae</taxon>
        <taxon>Parasutterella</taxon>
    </lineage>
</organism>
<evidence type="ECO:0000256" key="3">
    <source>
        <dbReference type="ARBA" id="ARBA00022475"/>
    </source>
</evidence>
<dbReference type="PANTHER" id="PTHR30506:SF3">
    <property type="entry name" value="UPF0126 INNER MEMBRANE PROTEIN YADS-RELATED"/>
    <property type="match status" value="1"/>
</dbReference>
<evidence type="ECO:0000259" key="7">
    <source>
        <dbReference type="Pfam" id="PF03458"/>
    </source>
</evidence>
<evidence type="ECO:0000256" key="5">
    <source>
        <dbReference type="ARBA" id="ARBA00022989"/>
    </source>
</evidence>
<feature type="domain" description="Glycine transporter" evidence="7">
    <location>
        <begin position="14"/>
        <end position="87"/>
    </location>
</feature>
<feature type="domain" description="Glycine transporter" evidence="7">
    <location>
        <begin position="103"/>
        <end position="176"/>
    </location>
</feature>
<dbReference type="GO" id="GO:0005886">
    <property type="term" value="C:plasma membrane"/>
    <property type="evidence" value="ECO:0007669"/>
    <property type="project" value="UniProtKB-SubCell"/>
</dbReference>
<keyword evidence="6" id="KW-0472">Membrane</keyword>
<dbReference type="InterPro" id="IPR005115">
    <property type="entry name" value="Gly_transporter"/>
</dbReference>
<dbReference type="Proteomes" id="UP000462362">
    <property type="component" value="Unassembled WGS sequence"/>
</dbReference>
<name>A0A6I3S3B5_9BURK</name>
<keyword evidence="4" id="KW-0812">Transmembrane</keyword>
<evidence type="ECO:0000313" key="9">
    <source>
        <dbReference type="Proteomes" id="UP000462362"/>
    </source>
</evidence>
<dbReference type="Pfam" id="PF03458">
    <property type="entry name" value="Gly_transporter"/>
    <property type="match status" value="2"/>
</dbReference>
<comment type="caution">
    <text evidence="8">The sequence shown here is derived from an EMBL/GenBank/DDBJ whole genome shotgun (WGS) entry which is preliminary data.</text>
</comment>
<reference evidence="8 9" key="1">
    <citation type="journal article" date="2019" name="Nat. Med.">
        <title>A library of human gut bacterial isolates paired with longitudinal multiomics data enables mechanistic microbiome research.</title>
        <authorList>
            <person name="Poyet M."/>
            <person name="Groussin M."/>
            <person name="Gibbons S.M."/>
            <person name="Avila-Pacheco J."/>
            <person name="Jiang X."/>
            <person name="Kearney S.M."/>
            <person name="Perrotta A.R."/>
            <person name="Berdy B."/>
            <person name="Zhao S."/>
            <person name="Lieberman T.D."/>
            <person name="Swanson P.K."/>
            <person name="Smith M."/>
            <person name="Roesemann S."/>
            <person name="Alexander J.E."/>
            <person name="Rich S.A."/>
            <person name="Livny J."/>
            <person name="Vlamakis H."/>
            <person name="Clish C."/>
            <person name="Bullock K."/>
            <person name="Deik A."/>
            <person name="Scott J."/>
            <person name="Pierce K.A."/>
            <person name="Xavier R.J."/>
            <person name="Alm E.J."/>
        </authorList>
    </citation>
    <scope>NUCLEOTIDE SEQUENCE [LARGE SCALE GENOMIC DNA]</scope>
    <source>
        <strain evidence="8 9">BIOML-A2</strain>
    </source>
</reference>
<evidence type="ECO:0000256" key="4">
    <source>
        <dbReference type="ARBA" id="ARBA00022692"/>
    </source>
</evidence>
<evidence type="ECO:0000313" key="8">
    <source>
        <dbReference type="EMBL" id="MTU44513.1"/>
    </source>
</evidence>
<proteinExistence type="inferred from homology"/>
<keyword evidence="5" id="KW-1133">Transmembrane helix</keyword>
<accession>A0A6I3S3B5</accession>
<sequence>MEMDVRALNALIPVFDFVGIVAFALSGVFEGIKRRIDPVGVFIVAFSTAFGGGMLRDILIDRRPFYWIDHEAYVVATFIICMAAPFIYKFFQKTKHAHDWYIFADAIGLGIFCISGTSLSLAAGVPWLSSVIIGCITGVFGGLMRDCFLNQMPAVVADRQPYAVVGFIGCWFYIMLLELKVPVDAALWAGFIFITALRMACVSFKWKISYFLKEDQEKTAQDK</sequence>
<protein>
    <submittedName>
        <fullName evidence="8">Trimeric intracellular cation channel family protein</fullName>
    </submittedName>
</protein>
<comment type="similarity">
    <text evidence="2">Belongs to the UPF0126 family.</text>
</comment>
<keyword evidence="3" id="KW-1003">Cell membrane</keyword>
<evidence type="ECO:0000256" key="2">
    <source>
        <dbReference type="ARBA" id="ARBA00008193"/>
    </source>
</evidence>